<dbReference type="InterPro" id="IPR013785">
    <property type="entry name" value="Aldolase_TIM"/>
</dbReference>
<keyword evidence="2" id="KW-0288">FMN</keyword>
<dbReference type="Proteomes" id="UP000324678">
    <property type="component" value="Chromosome"/>
</dbReference>
<dbReference type="AlphaFoldDB" id="A0A5C1YL13"/>
<evidence type="ECO:0000256" key="2">
    <source>
        <dbReference type="ARBA" id="ARBA00022643"/>
    </source>
</evidence>
<dbReference type="EMBL" id="CP043505">
    <property type="protein sequence ID" value="QEO16145.1"/>
    <property type="molecule type" value="Genomic_DNA"/>
</dbReference>
<dbReference type="PANTHER" id="PTHR32332">
    <property type="entry name" value="2-NITROPROPANE DIOXYGENASE"/>
    <property type="match status" value="1"/>
</dbReference>
<dbReference type="KEGG" id="ail:FLP10_08335"/>
<accession>A0A5C1YL13</accession>
<gene>
    <name evidence="4" type="ORF">FLP10_08335</name>
</gene>
<dbReference type="SUPFAM" id="SSF51412">
    <property type="entry name" value="Inosine monophosphate dehydrogenase (IMPDH)"/>
    <property type="match status" value="1"/>
</dbReference>
<keyword evidence="4" id="KW-0503">Monooxygenase</keyword>
<dbReference type="Gene3D" id="3.20.20.70">
    <property type="entry name" value="Aldolase class I"/>
    <property type="match status" value="1"/>
</dbReference>
<sequence length="299" mass="30218">MGGVAGGRLASAVSHAGALGMIGVGSAGSPTALARELELLDTGGAPFGIGVVDWVARRTPELLDRVLAASPALVSVGFASGRFDWVARVHDAGALATTQVYDVAEAVAARDAGVDVVVARGAEGGGHGDPRVGTLPLLDGVLDAIGGDVAVLAAGGVSSARGLAAVLAAGADGAWIGTAFAACDESLFSDTERQVLFAADGADTVNTRTQDVAAGLPWPDRFPERVIRTPFTDAWTGRERELRDDAEARAAFVDALARTDVTVVPLDAGQGVGVLRESRPAADVVADLVAGAHALLARW</sequence>
<dbReference type="Pfam" id="PF03060">
    <property type="entry name" value="NMO"/>
    <property type="match status" value="1"/>
</dbReference>
<keyword evidence="3" id="KW-0560">Oxidoreductase</keyword>
<evidence type="ECO:0000256" key="3">
    <source>
        <dbReference type="ARBA" id="ARBA00023002"/>
    </source>
</evidence>
<evidence type="ECO:0000256" key="1">
    <source>
        <dbReference type="ARBA" id="ARBA00022630"/>
    </source>
</evidence>
<evidence type="ECO:0000313" key="4">
    <source>
        <dbReference type="EMBL" id="QEO16145.1"/>
    </source>
</evidence>
<proteinExistence type="predicted"/>
<reference evidence="4 5" key="1">
    <citation type="submission" date="2019-09" db="EMBL/GenBank/DDBJ databases">
        <title>Genome sequencing of strain KACC 19306.</title>
        <authorList>
            <person name="Heo J."/>
            <person name="Kim S.-J."/>
            <person name="Kim J.-S."/>
            <person name="Hong S.-B."/>
            <person name="Kwon S.-W."/>
        </authorList>
    </citation>
    <scope>NUCLEOTIDE SEQUENCE [LARGE SCALE GENOMIC DNA]</scope>
    <source>
        <strain evidence="4 5">KACC 19306</strain>
    </source>
</reference>
<keyword evidence="5" id="KW-1185">Reference proteome</keyword>
<dbReference type="InterPro" id="IPR004136">
    <property type="entry name" value="NMO"/>
</dbReference>
<protein>
    <submittedName>
        <fullName evidence="4">Nitronate monooxygenase</fullName>
    </submittedName>
</protein>
<dbReference type="CDD" id="cd04730">
    <property type="entry name" value="NPD_like"/>
    <property type="match status" value="1"/>
</dbReference>
<name>A0A5C1YL13_9MICO</name>
<keyword evidence="1" id="KW-0285">Flavoprotein</keyword>
<organism evidence="4 5">
    <name type="scientific">Agromyces intestinalis</name>
    <dbReference type="NCBI Taxonomy" id="2592652"/>
    <lineage>
        <taxon>Bacteria</taxon>
        <taxon>Bacillati</taxon>
        <taxon>Actinomycetota</taxon>
        <taxon>Actinomycetes</taxon>
        <taxon>Micrococcales</taxon>
        <taxon>Microbacteriaceae</taxon>
        <taxon>Agromyces</taxon>
    </lineage>
</organism>
<dbReference type="GO" id="GO:0018580">
    <property type="term" value="F:nitronate monooxygenase activity"/>
    <property type="evidence" value="ECO:0007669"/>
    <property type="project" value="InterPro"/>
</dbReference>
<dbReference type="OrthoDB" id="7165168at2"/>
<evidence type="ECO:0000313" key="5">
    <source>
        <dbReference type="Proteomes" id="UP000324678"/>
    </source>
</evidence>